<evidence type="ECO:0000256" key="1">
    <source>
        <dbReference type="SAM" id="MobiDB-lite"/>
    </source>
</evidence>
<dbReference type="PANTHER" id="PTHR46994">
    <property type="entry name" value="5'-METHYLTHIOADENOSINE/S-ADENOSYLHOMOCYSTEINE NUCLEOSIDASE 1"/>
    <property type="match status" value="1"/>
</dbReference>
<accession>A0A803QSY3</accession>
<dbReference type="InterPro" id="IPR044580">
    <property type="entry name" value="MTAN"/>
</dbReference>
<dbReference type="Proteomes" id="UP000596661">
    <property type="component" value="Chromosome 1"/>
</dbReference>
<dbReference type="Gramene" id="novel_model_1017_5bd9a17a.2.5bd9b135">
    <property type="protein sequence ID" value="cds.novel_model_1017_5bd9a17a.2.5bd9b135"/>
    <property type="gene ID" value="novel_gene_573_5bd9a17a"/>
</dbReference>
<sequence>MAPHGDKSHAAEEAAVSQAENSPISTILIVIAMQTEALPVVNKFQLTEDPHSAFPSGVPWVRYHGIYKDLHINVVWPGKDLSLGKFLN</sequence>
<evidence type="ECO:0000313" key="2">
    <source>
        <dbReference type="EnsemblPlants" id="cds.novel_model_1017_5bd9a17a.2.5bd9b135"/>
    </source>
</evidence>
<dbReference type="PANTHER" id="PTHR46994:SF1">
    <property type="entry name" value="5'-METHYLTHIOADENOSINE NUCLEOSIDASE"/>
    <property type="match status" value="1"/>
</dbReference>
<reference evidence="2" key="2">
    <citation type="submission" date="2021-03" db="UniProtKB">
        <authorList>
            <consortium name="EnsemblPlants"/>
        </authorList>
    </citation>
    <scope>IDENTIFICATION</scope>
</reference>
<name>A0A803QSY3_CANSA</name>
<dbReference type="EnsemblPlants" id="novel_model_1017_5bd9a17a.2.5bd9b135">
    <property type="protein sequence ID" value="cds.novel_model_1017_5bd9a17a.2.5bd9b135"/>
    <property type="gene ID" value="novel_gene_573_5bd9a17a"/>
</dbReference>
<dbReference type="InterPro" id="IPR035994">
    <property type="entry name" value="Nucleoside_phosphorylase_sf"/>
</dbReference>
<organism evidence="2 3">
    <name type="scientific">Cannabis sativa</name>
    <name type="common">Hemp</name>
    <name type="synonym">Marijuana</name>
    <dbReference type="NCBI Taxonomy" id="3483"/>
    <lineage>
        <taxon>Eukaryota</taxon>
        <taxon>Viridiplantae</taxon>
        <taxon>Streptophyta</taxon>
        <taxon>Embryophyta</taxon>
        <taxon>Tracheophyta</taxon>
        <taxon>Spermatophyta</taxon>
        <taxon>Magnoliopsida</taxon>
        <taxon>eudicotyledons</taxon>
        <taxon>Gunneridae</taxon>
        <taxon>Pentapetalae</taxon>
        <taxon>rosids</taxon>
        <taxon>fabids</taxon>
        <taxon>Rosales</taxon>
        <taxon>Cannabaceae</taxon>
        <taxon>Cannabis</taxon>
    </lineage>
</organism>
<keyword evidence="3" id="KW-1185">Reference proteome</keyword>
<evidence type="ECO:0000313" key="3">
    <source>
        <dbReference type="Proteomes" id="UP000596661"/>
    </source>
</evidence>
<protein>
    <submittedName>
        <fullName evidence="2">Uncharacterized protein</fullName>
    </submittedName>
</protein>
<feature type="compositionally biased region" description="Basic and acidic residues" evidence="1">
    <location>
        <begin position="1"/>
        <end position="12"/>
    </location>
</feature>
<proteinExistence type="predicted"/>
<feature type="region of interest" description="Disordered" evidence="1">
    <location>
        <begin position="1"/>
        <end position="20"/>
    </location>
</feature>
<dbReference type="GO" id="GO:0008930">
    <property type="term" value="F:methylthioadenosine nucleosidase activity"/>
    <property type="evidence" value="ECO:0007669"/>
    <property type="project" value="InterPro"/>
</dbReference>
<dbReference type="AlphaFoldDB" id="A0A803QSY3"/>
<dbReference type="GO" id="GO:0009116">
    <property type="term" value="P:nucleoside metabolic process"/>
    <property type="evidence" value="ECO:0007669"/>
    <property type="project" value="InterPro"/>
</dbReference>
<dbReference type="GO" id="GO:0019509">
    <property type="term" value="P:L-methionine salvage from methylthioadenosine"/>
    <property type="evidence" value="ECO:0007669"/>
    <property type="project" value="InterPro"/>
</dbReference>
<reference evidence="2" key="1">
    <citation type="submission" date="2018-11" db="EMBL/GenBank/DDBJ databases">
        <authorList>
            <person name="Grassa J C."/>
        </authorList>
    </citation>
    <scope>NUCLEOTIDE SEQUENCE [LARGE SCALE GENOMIC DNA]</scope>
</reference>
<dbReference type="EMBL" id="UZAU01000018">
    <property type="status" value="NOT_ANNOTATED_CDS"/>
    <property type="molecule type" value="Genomic_DNA"/>
</dbReference>
<dbReference type="Gene3D" id="3.40.50.1580">
    <property type="entry name" value="Nucleoside phosphorylase domain"/>
    <property type="match status" value="1"/>
</dbReference>